<evidence type="ECO:0000313" key="5">
    <source>
        <dbReference type="Proteomes" id="UP000714420"/>
    </source>
</evidence>
<keyword evidence="5" id="KW-1185">Reference proteome</keyword>
<evidence type="ECO:0000313" key="4">
    <source>
        <dbReference type="EMBL" id="NPD91949.1"/>
    </source>
</evidence>
<evidence type="ECO:0000259" key="3">
    <source>
        <dbReference type="Pfam" id="PF17415"/>
    </source>
</evidence>
<dbReference type="Gene3D" id="2.60.40.2370">
    <property type="entry name" value="NigD-like, C-terminal beta sandwich domain"/>
    <property type="match status" value="1"/>
</dbReference>
<comment type="caution">
    <text evidence="4">The sequence shown here is derived from an EMBL/GenBank/DDBJ whole genome shotgun (WGS) entry which is preliminary data.</text>
</comment>
<dbReference type="Pfam" id="PF17415">
    <property type="entry name" value="NigD_C"/>
    <property type="match status" value="1"/>
</dbReference>
<organism evidence="4 5">
    <name type="scientific">Xylanibacter muris</name>
    <dbReference type="NCBI Taxonomy" id="2736290"/>
    <lineage>
        <taxon>Bacteria</taxon>
        <taxon>Pseudomonadati</taxon>
        <taxon>Bacteroidota</taxon>
        <taxon>Bacteroidia</taxon>
        <taxon>Bacteroidales</taxon>
        <taxon>Prevotellaceae</taxon>
        <taxon>Xylanibacter</taxon>
    </lineage>
</organism>
<sequence length="232" mass="26597">MNRFRFFLLVMLIPVLSFVLSSCDNDDDMVYISSVPNAIVTVKPNSDNTSFVLQLTDNKILVPQNMKSSPFGNKEVRAFVNYTRLSTGMSDMNVRINWIDSILTKPTYSIRDFRDNPDFATDPVEILDSWEMGTEDGYLTIRFRTRWNPGSKHAVNLVLRDDINHDGPILQFSHKADGDTYTGVAGDGVVAFRLPDYFNEGGEPFKIILMWKSYTGERTREFTYFQRKDTAD</sequence>
<proteinExistence type="predicted"/>
<evidence type="ECO:0008006" key="6">
    <source>
        <dbReference type="Google" id="ProtNLM"/>
    </source>
</evidence>
<feature type="domain" description="NigD-like N-terminal OB" evidence="2">
    <location>
        <begin position="39"/>
        <end position="102"/>
    </location>
</feature>
<dbReference type="InterPro" id="IPR038179">
    <property type="entry name" value="NigD-like_N_sf"/>
</dbReference>
<name>A0ABX2AP23_9BACT</name>
<dbReference type="Pfam" id="PF12667">
    <property type="entry name" value="NigD_N"/>
    <property type="match status" value="1"/>
</dbReference>
<feature type="chain" id="PRO_5045342867" description="NigD-like protein" evidence="1">
    <location>
        <begin position="23"/>
        <end position="232"/>
    </location>
</feature>
<accession>A0ABX2AP23</accession>
<dbReference type="PROSITE" id="PS51257">
    <property type="entry name" value="PROKAR_LIPOPROTEIN"/>
    <property type="match status" value="1"/>
</dbReference>
<evidence type="ECO:0000256" key="1">
    <source>
        <dbReference type="SAM" id="SignalP"/>
    </source>
</evidence>
<reference evidence="4 5" key="1">
    <citation type="submission" date="2020-05" db="EMBL/GenBank/DDBJ databases">
        <title>Distinct polysaccharide utilization as determinants for interspecies competition between intestinal Prevotella spp.</title>
        <authorList>
            <person name="Galvez E.J.C."/>
            <person name="Iljazovic A."/>
            <person name="Strowig T."/>
        </authorList>
    </citation>
    <scope>NUCLEOTIDE SEQUENCE [LARGE SCALE GENOMIC DNA]</scope>
    <source>
        <strain evidence="4 5">PMUR</strain>
    </source>
</reference>
<feature type="signal peptide" evidence="1">
    <location>
        <begin position="1"/>
        <end position="22"/>
    </location>
</feature>
<dbReference type="Proteomes" id="UP000714420">
    <property type="component" value="Unassembled WGS sequence"/>
</dbReference>
<evidence type="ECO:0000259" key="2">
    <source>
        <dbReference type="Pfam" id="PF12667"/>
    </source>
</evidence>
<feature type="domain" description="NigD-like C-terminal" evidence="3">
    <location>
        <begin position="118"/>
        <end position="224"/>
    </location>
</feature>
<dbReference type="RefSeq" id="WP_172275287.1">
    <property type="nucleotide sequence ID" value="NZ_CASGMU010000003.1"/>
</dbReference>
<dbReference type="InterPro" id="IPR024299">
    <property type="entry name" value="NigD-like_OB_dom"/>
</dbReference>
<protein>
    <recommendedName>
        <fullName evidence="6">NigD-like protein</fullName>
    </recommendedName>
</protein>
<dbReference type="EMBL" id="JABKKF010000004">
    <property type="protein sequence ID" value="NPD91949.1"/>
    <property type="molecule type" value="Genomic_DNA"/>
</dbReference>
<dbReference type="Gene3D" id="2.40.50.500">
    <property type="entry name" value="NigD-like N-terminal OB domain"/>
    <property type="match status" value="1"/>
</dbReference>
<keyword evidence="1" id="KW-0732">Signal</keyword>
<dbReference type="InterPro" id="IPR035376">
    <property type="entry name" value="NigD_C"/>
</dbReference>
<dbReference type="InterPro" id="IPR038143">
    <property type="entry name" value="NigD-like_C_dom_sf"/>
</dbReference>
<gene>
    <name evidence="4" type="ORF">HPS56_06205</name>
</gene>